<proteinExistence type="predicted"/>
<dbReference type="OMA" id="SIELACH"/>
<feature type="compositionally biased region" description="Basic and acidic residues" evidence="1">
    <location>
        <begin position="394"/>
        <end position="403"/>
    </location>
</feature>
<dbReference type="Proteomes" id="UP000005408">
    <property type="component" value="Unassembled WGS sequence"/>
</dbReference>
<evidence type="ECO:0000313" key="2">
    <source>
        <dbReference type="EnsemblMetazoa" id="G31777.1:cds"/>
    </source>
</evidence>
<reference evidence="2" key="1">
    <citation type="submission" date="2022-08" db="UniProtKB">
        <authorList>
            <consortium name="EnsemblMetazoa"/>
        </authorList>
    </citation>
    <scope>IDENTIFICATION</scope>
    <source>
        <strain evidence="2">05x7-T-G4-1.051#20</strain>
    </source>
</reference>
<dbReference type="EnsemblMetazoa" id="G31777.1">
    <property type="protein sequence ID" value="G31777.1:cds"/>
    <property type="gene ID" value="G31777"/>
</dbReference>
<sequence>MDKIKKEVAKKMSKDQKDPDVHRYIVDNGVVKIKQHLEKFKKESLELKLDERKDWRRREKILRETIDGVKVLLFILSSTTDDDVIRFRQCDEVFPIVFEIGKATCTITCIISTHLSMRFSPGNRKFCCGLLEIPVIFDQVLAYLTPEKSTDLSDAATIDGVIQNEMILCRAKLHEDCIKFNIFVSKKVRTVLKIMELSQFRTREGFKPFLSNVVKEFYFLQRACGLAREILKCTSDEDWSSHTFEYKKMFKCLKRLLSYGSKALRSLSFDELSWVEFKMINRVCQQITQCKQSLTAYKYLQSIDKPSSGTCIMVNPVRKQIEQDKQSLTNSRHMESDTRSYETLNPLLKEIEIVCFKIGETVEFGTKCLPPGEIQIEEDVSVCFSSDFEGFIKENDTNEKGNDSTEESANDSDDDVVNDSDFEGSLTKIPPEEIEEVLKSSDIDRSEIINTYKMEGFESPVDIRVENKYAFTCRGVGGKVFKDGRWYSTKNVAVEGSQVSMKIEPGEYLLVHYDFPTYEVTFSNEDVKRGIAMSIPEANCSIKLPSSDAGAVTINFKVHLTDKERIKKYQEENPNKYGNVTISEGLQTRAKSGQVTEGIVEFAEVDEPEKSIFVRMSTDTQFRNWNRDIVEPEVKRGKLVFNVMLNIDVPFYIVQIKDENLKPRIKDPNNKQSVLKTVQNLFHTLLGIKSKCKLLTLYKVPEEMGGIIELCVLCIESKGFDLSKQAKKFFEKKWMQIEDGDKSTDFTIRSGEEICLEFRGNVKAIEGQSSVIKFLKNGSNFAHVKLRSLSNKDPNGYILMVRKDKLLDWKRLDSGYLVEKYEAGDKVRKMGMQKEKLTSTLQNDPQHILNSIFTKLSADDKQQLKQELQMTAQKQEVQFMERFIARIQQQKKPLEFLAGVLRIIGQDNLLWNQLESMT</sequence>
<dbReference type="OrthoDB" id="6208581at2759"/>
<protein>
    <submittedName>
        <fullName evidence="2">Uncharacterized protein</fullName>
    </submittedName>
</protein>
<feature type="region of interest" description="Disordered" evidence="1">
    <location>
        <begin position="394"/>
        <end position="428"/>
    </location>
</feature>
<name>A0A8W8M7U0_MAGGI</name>
<keyword evidence="3" id="KW-1185">Reference proteome</keyword>
<evidence type="ECO:0000256" key="1">
    <source>
        <dbReference type="SAM" id="MobiDB-lite"/>
    </source>
</evidence>
<dbReference type="AlphaFoldDB" id="A0A8W8M7U0"/>
<evidence type="ECO:0000313" key="3">
    <source>
        <dbReference type="Proteomes" id="UP000005408"/>
    </source>
</evidence>
<organism evidence="2 3">
    <name type="scientific">Magallana gigas</name>
    <name type="common">Pacific oyster</name>
    <name type="synonym">Crassostrea gigas</name>
    <dbReference type="NCBI Taxonomy" id="29159"/>
    <lineage>
        <taxon>Eukaryota</taxon>
        <taxon>Metazoa</taxon>
        <taxon>Spiralia</taxon>
        <taxon>Lophotrochozoa</taxon>
        <taxon>Mollusca</taxon>
        <taxon>Bivalvia</taxon>
        <taxon>Autobranchia</taxon>
        <taxon>Pteriomorphia</taxon>
        <taxon>Ostreida</taxon>
        <taxon>Ostreoidea</taxon>
        <taxon>Ostreidae</taxon>
        <taxon>Magallana</taxon>
    </lineage>
</organism>
<accession>A0A8W8M7U0</accession>
<feature type="compositionally biased region" description="Acidic residues" evidence="1">
    <location>
        <begin position="404"/>
        <end position="422"/>
    </location>
</feature>